<evidence type="ECO:0000313" key="1">
    <source>
        <dbReference type="EMBL" id="MBW48828.1"/>
    </source>
</evidence>
<accession>A0A2M4B7N8</accession>
<organism evidence="1">
    <name type="scientific">Anopheles triannulatus</name>
    <dbReference type="NCBI Taxonomy" id="58253"/>
    <lineage>
        <taxon>Eukaryota</taxon>
        <taxon>Metazoa</taxon>
        <taxon>Ecdysozoa</taxon>
        <taxon>Arthropoda</taxon>
        <taxon>Hexapoda</taxon>
        <taxon>Insecta</taxon>
        <taxon>Pterygota</taxon>
        <taxon>Neoptera</taxon>
        <taxon>Endopterygota</taxon>
        <taxon>Diptera</taxon>
        <taxon>Nematocera</taxon>
        <taxon>Culicoidea</taxon>
        <taxon>Culicidae</taxon>
        <taxon>Anophelinae</taxon>
        <taxon>Anopheles</taxon>
    </lineage>
</organism>
<name>A0A2M4B7N8_9DIPT</name>
<protein>
    <submittedName>
        <fullName evidence="1">Putative secreted protein</fullName>
    </submittedName>
</protein>
<dbReference type="AlphaFoldDB" id="A0A2M4B7N8"/>
<dbReference type="EMBL" id="GGFK01015507">
    <property type="protein sequence ID" value="MBW48828.1"/>
    <property type="molecule type" value="Transcribed_RNA"/>
</dbReference>
<reference evidence="1" key="1">
    <citation type="submission" date="2018-01" db="EMBL/GenBank/DDBJ databases">
        <title>An insight into the sialome of Amazonian anophelines.</title>
        <authorList>
            <person name="Ribeiro J.M."/>
            <person name="Scarpassa V."/>
            <person name="Calvo E."/>
        </authorList>
    </citation>
    <scope>NUCLEOTIDE SEQUENCE</scope>
    <source>
        <tissue evidence="1">Salivary glands</tissue>
    </source>
</reference>
<proteinExistence type="predicted"/>
<sequence length="89" mass="9842">MCHPGCVLFPFLQSTAHARVWWHQRSPHQTAVFDPHLFGSRTRSSHQPLPCPAVFSNTTVSAHAQGRCCSSLFADCVTQLSQVRLPLAS</sequence>